<evidence type="ECO:0000313" key="1">
    <source>
        <dbReference type="EMBL" id="EGK07483.1"/>
    </source>
</evidence>
<evidence type="ECO:0000313" key="2">
    <source>
        <dbReference type="Proteomes" id="UP000004207"/>
    </source>
</evidence>
<dbReference type="EMBL" id="AFHS01000058">
    <property type="protein sequence ID" value="EGK07483.1"/>
    <property type="molecule type" value="Genomic_DNA"/>
</dbReference>
<keyword evidence="2" id="KW-1185">Reference proteome</keyword>
<dbReference type="Proteomes" id="UP000004207">
    <property type="component" value="Unassembled WGS sequence"/>
</dbReference>
<dbReference type="HOGENOM" id="CLU_2617293_0_0_4"/>
<gene>
    <name evidence="1" type="ORF">HMPREF0476_1761</name>
</gene>
<accession>F5S978</accession>
<reference evidence="1 2" key="1">
    <citation type="submission" date="2011-04" db="EMBL/GenBank/DDBJ databases">
        <authorList>
            <person name="Muzny D."/>
            <person name="Qin X."/>
            <person name="Deng J."/>
            <person name="Jiang H."/>
            <person name="Liu Y."/>
            <person name="Qu J."/>
            <person name="Song X.-Z."/>
            <person name="Zhang L."/>
            <person name="Thornton R."/>
            <person name="Coyle M."/>
            <person name="Francisco L."/>
            <person name="Jackson L."/>
            <person name="Javaid M."/>
            <person name="Korchina V."/>
            <person name="Kovar C."/>
            <person name="Mata R."/>
            <person name="Mathew T."/>
            <person name="Ngo R."/>
            <person name="Nguyen L."/>
            <person name="Nguyen N."/>
            <person name="Okwuonu G."/>
            <person name="Ongeri F."/>
            <person name="Pham C."/>
            <person name="Simmons D."/>
            <person name="Wilczek-Boney K."/>
            <person name="Hale W."/>
            <person name="Jakkamsetti A."/>
            <person name="Pham P."/>
            <person name="Ruth R."/>
            <person name="San Lucas F."/>
            <person name="Warren J."/>
            <person name="Zhang J."/>
            <person name="Zhao Z."/>
            <person name="Zhou C."/>
            <person name="Zhu D."/>
            <person name="Lee S."/>
            <person name="Bess C."/>
            <person name="Blankenburg K."/>
            <person name="Forbes L."/>
            <person name="Fu Q."/>
            <person name="Gubbala S."/>
            <person name="Hirani K."/>
            <person name="Jayaseelan J.C."/>
            <person name="Lara F."/>
            <person name="Munidasa M."/>
            <person name="Palculict T."/>
            <person name="Patil S."/>
            <person name="Pu L.-L."/>
            <person name="Saada N."/>
            <person name="Tang L."/>
            <person name="Weissenberger G."/>
            <person name="Zhu Y."/>
            <person name="Hemphill L."/>
            <person name="Shang Y."/>
            <person name="Youmans B."/>
            <person name="Ayvaz T."/>
            <person name="Ross M."/>
            <person name="Santibanez J."/>
            <person name="Aqrawi P."/>
            <person name="Gross S."/>
            <person name="Joshi V."/>
            <person name="Fowler G."/>
            <person name="Nazareth L."/>
            <person name="Reid J."/>
            <person name="Worley K."/>
            <person name="Petrosino J."/>
            <person name="Highlander S."/>
            <person name="Gibbs R."/>
        </authorList>
    </citation>
    <scope>NUCLEOTIDE SEQUENCE [LARGE SCALE GENOMIC DNA]</scope>
    <source>
        <strain evidence="1 2">ATCC 23330</strain>
    </source>
</reference>
<protein>
    <submittedName>
        <fullName evidence="1">Uncharacterized protein</fullName>
    </submittedName>
</protein>
<dbReference type="STRING" id="504.KKKWG1_0194"/>
<comment type="caution">
    <text evidence="1">The sequence shown here is derived from an EMBL/GenBank/DDBJ whole genome shotgun (WGS) entry which is preliminary data.</text>
</comment>
<organism evidence="1 2">
    <name type="scientific">Kingella kingae ATCC 23330</name>
    <dbReference type="NCBI Taxonomy" id="887327"/>
    <lineage>
        <taxon>Bacteria</taxon>
        <taxon>Pseudomonadati</taxon>
        <taxon>Pseudomonadota</taxon>
        <taxon>Betaproteobacteria</taxon>
        <taxon>Neisseriales</taxon>
        <taxon>Neisseriaceae</taxon>
        <taxon>Kingella</taxon>
    </lineage>
</organism>
<name>F5S978_KINKI</name>
<sequence>MEIAMNEQTSLDNFVVEYKKLLEEVTALRKQQIQHLHLFQNLIKWLVHTSQSVEHLNELTLLTDRFYLNNRDGVSRTQ</sequence>
<proteinExistence type="predicted"/>
<dbReference type="AlphaFoldDB" id="F5S978"/>